<accession>A0ABS0DF86</accession>
<evidence type="ECO:0000259" key="2">
    <source>
        <dbReference type="Pfam" id="PF20789"/>
    </source>
</evidence>
<evidence type="ECO:0000313" key="3">
    <source>
        <dbReference type="EMBL" id="MBF6357132.1"/>
    </source>
</evidence>
<reference evidence="3 4" key="1">
    <citation type="submission" date="2020-10" db="EMBL/GenBank/DDBJ databases">
        <title>Identification of Nocardia species via Next-generation sequencing and recognition of intraspecies genetic diversity.</title>
        <authorList>
            <person name="Li P."/>
            <person name="Li P."/>
            <person name="Lu B."/>
        </authorList>
    </citation>
    <scope>NUCLEOTIDE SEQUENCE [LARGE SCALE GENOMIC DNA]</scope>
    <source>
        <strain evidence="3 4">BJ06-0143</strain>
    </source>
</reference>
<proteinExistence type="predicted"/>
<feature type="domain" description="Acyl-CoA thioesterase-like C-terminal" evidence="2">
    <location>
        <begin position="146"/>
        <end position="245"/>
    </location>
</feature>
<dbReference type="EMBL" id="JADLQN010000004">
    <property type="protein sequence ID" value="MBF6357132.1"/>
    <property type="molecule type" value="Genomic_DNA"/>
</dbReference>
<dbReference type="Pfam" id="PF20789">
    <property type="entry name" value="4HBT_3C"/>
    <property type="match status" value="1"/>
</dbReference>
<organism evidence="3 4">
    <name type="scientific">Nocardia higoensis</name>
    <dbReference type="NCBI Taxonomy" id="228599"/>
    <lineage>
        <taxon>Bacteria</taxon>
        <taxon>Bacillati</taxon>
        <taxon>Actinomycetota</taxon>
        <taxon>Actinomycetes</taxon>
        <taxon>Mycobacteriales</taxon>
        <taxon>Nocardiaceae</taxon>
        <taxon>Nocardia</taxon>
    </lineage>
</organism>
<sequence length="268" mass="28808">MLGFFTRQGEDFLPTELSVSWWSPNQLSGVPVCGLLGLALEQHCPQGFLPARMTVDLYQPVFAAPTRVRTEVVRQGSRIVVADAWIVQDGQDRVRATAVFLRRSEQPPGTVWSPAPDLPVPPEGCLSPDGARPLFKCGAADWTGDFAVAQNAERKASWHSMPSLVAGTQMTPFQRAAITADTANQVCHWGSAGAGYINADVTLTLSRLPVGYEIGMRADNTFADAGISVGTAVMYDRSGPLGTCAVTTLSNAKRQIDFAASEDRVILK</sequence>
<dbReference type="InterPro" id="IPR049450">
    <property type="entry name" value="ACOT8-like_C"/>
</dbReference>
<dbReference type="RefSeq" id="WP_195003954.1">
    <property type="nucleotide sequence ID" value="NZ_JADLQN010000004.1"/>
</dbReference>
<dbReference type="SUPFAM" id="SSF54637">
    <property type="entry name" value="Thioesterase/thiol ester dehydrase-isomerase"/>
    <property type="match status" value="1"/>
</dbReference>
<gene>
    <name evidence="3" type="ORF">IU449_21740</name>
</gene>
<name>A0ABS0DF86_9NOCA</name>
<feature type="domain" description="Acyl-CoA thioesterase-like N-terminal HotDog" evidence="1">
    <location>
        <begin position="20"/>
        <end position="100"/>
    </location>
</feature>
<keyword evidence="4" id="KW-1185">Reference proteome</keyword>
<dbReference type="Proteomes" id="UP000707731">
    <property type="component" value="Unassembled WGS sequence"/>
</dbReference>
<dbReference type="Gene3D" id="2.40.160.210">
    <property type="entry name" value="Acyl-CoA thioesterase, double hotdog domain"/>
    <property type="match status" value="1"/>
</dbReference>
<protein>
    <submittedName>
        <fullName evidence="3">Thioesterase family protein</fullName>
    </submittedName>
</protein>
<evidence type="ECO:0000259" key="1">
    <source>
        <dbReference type="Pfam" id="PF13622"/>
    </source>
</evidence>
<comment type="caution">
    <text evidence="3">The sequence shown here is derived from an EMBL/GenBank/DDBJ whole genome shotgun (WGS) entry which is preliminary data.</text>
</comment>
<dbReference type="InterPro" id="IPR042171">
    <property type="entry name" value="Acyl-CoA_hotdog"/>
</dbReference>
<dbReference type="InterPro" id="IPR029069">
    <property type="entry name" value="HotDog_dom_sf"/>
</dbReference>
<dbReference type="InterPro" id="IPR049449">
    <property type="entry name" value="TesB_ACOT8-like_N"/>
</dbReference>
<evidence type="ECO:0000313" key="4">
    <source>
        <dbReference type="Proteomes" id="UP000707731"/>
    </source>
</evidence>
<dbReference type="Pfam" id="PF13622">
    <property type="entry name" value="4HBT_3"/>
    <property type="match status" value="1"/>
</dbReference>